<dbReference type="Gene3D" id="3.40.50.10420">
    <property type="entry name" value="NagB/RpiA/CoA transferase-like"/>
    <property type="match status" value="1"/>
</dbReference>
<name>A0A7C4ARB8_9BACT</name>
<accession>A0A7C4ARB8</accession>
<dbReference type="InterPro" id="IPR024185">
    <property type="entry name" value="FTHF_cligase-like_sf"/>
</dbReference>
<dbReference type="AlphaFoldDB" id="A0A7C4ARB8"/>
<sequence length="165" mass="17994">MESNDVVALFCENARKVDAAVTVVDSLDEAAKTIDKIVRDSDKVYAPRLTPKEKDLKLRESLLTTDYYEATVTVEEAVAGIAETGSIVCWSKEGRPLQASVLPGRHVVILSRENIVADLDAFFDRLGSDIPTNMTFITGPSRTADIELTLTTGVHGPEFVDIVIV</sequence>
<dbReference type="InterPro" id="IPR037171">
    <property type="entry name" value="NagB/RpiA_transferase-like"/>
</dbReference>
<reference evidence="2" key="1">
    <citation type="journal article" date="2020" name="mSystems">
        <title>Genome- and Community-Level Interaction Insights into Carbon Utilization and Element Cycling Functions of Hydrothermarchaeota in Hydrothermal Sediment.</title>
        <authorList>
            <person name="Zhou Z."/>
            <person name="Liu Y."/>
            <person name="Xu W."/>
            <person name="Pan J."/>
            <person name="Luo Z.H."/>
            <person name="Li M."/>
        </authorList>
    </citation>
    <scope>NUCLEOTIDE SEQUENCE [LARGE SCALE GENOMIC DNA]</scope>
    <source>
        <strain evidence="2">SpSt-769</strain>
    </source>
</reference>
<evidence type="ECO:0000259" key="1">
    <source>
        <dbReference type="Pfam" id="PF02589"/>
    </source>
</evidence>
<organism evidence="2">
    <name type="scientific">Desulfomonile tiedjei</name>
    <dbReference type="NCBI Taxonomy" id="2358"/>
    <lineage>
        <taxon>Bacteria</taxon>
        <taxon>Pseudomonadati</taxon>
        <taxon>Thermodesulfobacteriota</taxon>
        <taxon>Desulfomonilia</taxon>
        <taxon>Desulfomonilales</taxon>
        <taxon>Desulfomonilaceae</taxon>
        <taxon>Desulfomonile</taxon>
    </lineage>
</organism>
<dbReference type="InterPro" id="IPR003741">
    <property type="entry name" value="LUD_dom"/>
</dbReference>
<protein>
    <recommendedName>
        <fullName evidence="1">LUD domain-containing protein</fullName>
    </recommendedName>
</protein>
<dbReference type="PANTHER" id="PTHR43682">
    <property type="entry name" value="LACTATE UTILIZATION PROTEIN C"/>
    <property type="match status" value="1"/>
</dbReference>
<gene>
    <name evidence="2" type="ORF">ENV54_04610</name>
</gene>
<dbReference type="EMBL" id="DTGT01000146">
    <property type="protein sequence ID" value="HGH60563.1"/>
    <property type="molecule type" value="Genomic_DNA"/>
</dbReference>
<feature type="domain" description="LUD" evidence="1">
    <location>
        <begin position="53"/>
        <end position="165"/>
    </location>
</feature>
<proteinExistence type="predicted"/>
<dbReference type="PANTHER" id="PTHR43682:SF1">
    <property type="entry name" value="LACTATE UTILIZATION PROTEIN C"/>
    <property type="match status" value="1"/>
</dbReference>
<dbReference type="SUPFAM" id="SSF100950">
    <property type="entry name" value="NagB/RpiA/CoA transferase-like"/>
    <property type="match status" value="1"/>
</dbReference>
<dbReference type="Pfam" id="PF02589">
    <property type="entry name" value="LUD_dom"/>
    <property type="match status" value="1"/>
</dbReference>
<comment type="caution">
    <text evidence="2">The sequence shown here is derived from an EMBL/GenBank/DDBJ whole genome shotgun (WGS) entry which is preliminary data.</text>
</comment>
<evidence type="ECO:0000313" key="2">
    <source>
        <dbReference type="EMBL" id="HGH60563.1"/>
    </source>
</evidence>